<evidence type="ECO:0000256" key="2">
    <source>
        <dbReference type="ARBA" id="ARBA00023125"/>
    </source>
</evidence>
<sequence length="165" mass="19060">MKRTSSKTTLITRAGYQQLKNEHDELWFKKRPEVTRIVSWAASLGDRSENADYQYNKRLLRQIDSRIRFLRKRLDTLSIVDYSPQQEGRVFFGASVVIEDDDGQTLSFRIVGPDEIYGRNDYISIDAPMARALLKKQVDDMATVQTPTGLKDWYIVAIHYPDAAL</sequence>
<dbReference type="GO" id="GO:0003746">
    <property type="term" value="F:translation elongation factor activity"/>
    <property type="evidence" value="ECO:0007669"/>
    <property type="project" value="UniProtKB-KW"/>
</dbReference>
<dbReference type="InterPro" id="IPR023459">
    <property type="entry name" value="Tscrpt_elong_fac_GreA/B_fam"/>
</dbReference>
<dbReference type="InterPro" id="IPR018151">
    <property type="entry name" value="TF_GreA/GreB_CS"/>
</dbReference>
<proteinExistence type="inferred from homology"/>
<dbReference type="InterPro" id="IPR036805">
    <property type="entry name" value="Tscrpt_elong_fac_GreA/B_N_sf"/>
</dbReference>
<keyword evidence="2 4" id="KW-0238">DNA-binding</keyword>
<feature type="domain" description="Transcription elongation factor GreA/GreB N-terminal" evidence="6">
    <location>
        <begin position="10"/>
        <end position="78"/>
    </location>
</feature>
<dbReference type="InterPro" id="IPR022691">
    <property type="entry name" value="Tscrpt_elong_fac_GreA/B_N"/>
</dbReference>
<dbReference type="PANTHER" id="PTHR30437">
    <property type="entry name" value="TRANSCRIPTION ELONGATION FACTOR GREA"/>
    <property type="match status" value="1"/>
</dbReference>
<reference evidence="7 8" key="1">
    <citation type="submission" date="2021-10" db="EMBL/GenBank/DDBJ databases">
        <title>Alishewanella koreense sp. nov. isolated from seawater of southwestern coast in South Korea and the proposal for the reclassification of Rheinheimera perlucida and Rheinheimera tuosuensis as Arsukibacterium perlucida and Arsukibacterium tuosuensis.</title>
        <authorList>
            <person name="Kim K.H."/>
            <person name="Ruan W."/>
            <person name="Kim K.R."/>
            <person name="Baek J.H."/>
            <person name="Jeon C.O."/>
        </authorList>
    </citation>
    <scope>NUCLEOTIDE SEQUENCE [LARGE SCALE GENOMIC DNA]</scope>
    <source>
        <strain evidence="7 8">16-MA</strain>
    </source>
</reference>
<dbReference type="InterPro" id="IPR036953">
    <property type="entry name" value="GreA/GreB_C_sf"/>
</dbReference>
<keyword evidence="7" id="KW-0648">Protein biosynthesis</keyword>
<keyword evidence="7" id="KW-0251">Elongation factor</keyword>
<dbReference type="NCBIfam" id="NF002506">
    <property type="entry name" value="PRK01885.1"/>
    <property type="match status" value="1"/>
</dbReference>
<protein>
    <recommendedName>
        <fullName evidence="4">Transcription elongation factor GreB</fullName>
    </recommendedName>
    <alternativeName>
        <fullName evidence="4">Transcript cleavage factor GreB</fullName>
    </alternativeName>
</protein>
<dbReference type="Pfam" id="PF03449">
    <property type="entry name" value="GreA_GreB_N"/>
    <property type="match status" value="1"/>
</dbReference>
<dbReference type="Pfam" id="PF01272">
    <property type="entry name" value="GreA_GreB"/>
    <property type="match status" value="1"/>
</dbReference>
<evidence type="ECO:0000313" key="8">
    <source>
        <dbReference type="Proteomes" id="UP000633814"/>
    </source>
</evidence>
<comment type="function">
    <text evidence="4">Necessary for efficient RNA polymerase transcription elongation past template-encoded arresting sites. The arresting sites in DNA have the property of trapping a certain fraction of elongating RNA polymerases that pass through, resulting in locked ternary complexes. Cleavage of the nascent transcript by cleavage factors such as GreA or GreB allows the resumption of elongation from the new 3'terminus. GreB releases sequences of up to 9 nucleotides in length.</text>
</comment>
<dbReference type="Proteomes" id="UP000633814">
    <property type="component" value="Unassembled WGS sequence"/>
</dbReference>
<dbReference type="PROSITE" id="PS00829">
    <property type="entry name" value="GREAB_1"/>
    <property type="match status" value="1"/>
</dbReference>
<dbReference type="InterPro" id="IPR001437">
    <property type="entry name" value="Tscrpt_elong_fac_GreA/B_C"/>
</dbReference>
<gene>
    <name evidence="4 7" type="primary">greB</name>
    <name evidence="7" type="ORF">JAO78_010595</name>
</gene>
<evidence type="ECO:0000313" key="7">
    <source>
        <dbReference type="EMBL" id="MCB5227261.1"/>
    </source>
</evidence>
<dbReference type="RefSeq" id="WP_226751325.1">
    <property type="nucleotide sequence ID" value="NZ_JAEINI020000006.1"/>
</dbReference>
<evidence type="ECO:0000259" key="6">
    <source>
        <dbReference type="Pfam" id="PF03449"/>
    </source>
</evidence>
<dbReference type="SUPFAM" id="SSF54534">
    <property type="entry name" value="FKBP-like"/>
    <property type="match status" value="1"/>
</dbReference>
<dbReference type="Gene3D" id="1.10.287.180">
    <property type="entry name" value="Transcription elongation factor, GreA/GreB, N-terminal domain"/>
    <property type="match status" value="1"/>
</dbReference>
<keyword evidence="3 4" id="KW-0804">Transcription</keyword>
<evidence type="ECO:0000256" key="4">
    <source>
        <dbReference type="HAMAP-Rule" id="MF_00930"/>
    </source>
</evidence>
<evidence type="ECO:0000259" key="5">
    <source>
        <dbReference type="Pfam" id="PF01272"/>
    </source>
</evidence>
<keyword evidence="8" id="KW-1185">Reference proteome</keyword>
<comment type="caution">
    <text evidence="7">The sequence shown here is derived from an EMBL/GenBank/DDBJ whole genome shotgun (WGS) entry which is preliminary data.</text>
</comment>
<organism evidence="7 8">
    <name type="scientific">Alishewanella maricola</name>
    <dbReference type="NCBI Taxonomy" id="2795740"/>
    <lineage>
        <taxon>Bacteria</taxon>
        <taxon>Pseudomonadati</taxon>
        <taxon>Pseudomonadota</taxon>
        <taxon>Gammaproteobacteria</taxon>
        <taxon>Alteromonadales</taxon>
        <taxon>Alteromonadaceae</taxon>
        <taxon>Alishewanella</taxon>
    </lineage>
</organism>
<evidence type="ECO:0000256" key="3">
    <source>
        <dbReference type="ARBA" id="ARBA00023163"/>
    </source>
</evidence>
<dbReference type="EMBL" id="JAEINI020000006">
    <property type="protein sequence ID" value="MCB5227261.1"/>
    <property type="molecule type" value="Genomic_DNA"/>
</dbReference>
<comment type="similarity">
    <text evidence="4">Belongs to the GreA/GreB family. GreB subfamily.</text>
</comment>
<dbReference type="HAMAP" id="MF_00930">
    <property type="entry name" value="GreB"/>
    <property type="match status" value="1"/>
</dbReference>
<dbReference type="PIRSF" id="PIRSF006092">
    <property type="entry name" value="GreA_GreB"/>
    <property type="match status" value="1"/>
</dbReference>
<keyword evidence="1 4" id="KW-0805">Transcription regulation</keyword>
<evidence type="ECO:0000256" key="1">
    <source>
        <dbReference type="ARBA" id="ARBA00023015"/>
    </source>
</evidence>
<dbReference type="PANTHER" id="PTHR30437:SF6">
    <property type="entry name" value="TRANSCRIPTION ELONGATION FACTOR GREB"/>
    <property type="match status" value="1"/>
</dbReference>
<feature type="domain" description="Transcription elongation factor GreA/GreB C-terminal" evidence="5">
    <location>
        <begin position="86"/>
        <end position="160"/>
    </location>
</feature>
<accession>A0ABS8C4L6</accession>
<dbReference type="NCBIfam" id="TIGR01461">
    <property type="entry name" value="greB"/>
    <property type="match status" value="1"/>
</dbReference>
<name>A0ABS8C4L6_9ALTE</name>
<dbReference type="SUPFAM" id="SSF46557">
    <property type="entry name" value="GreA transcript cleavage protein, N-terminal domain"/>
    <property type="match status" value="1"/>
</dbReference>
<dbReference type="InterPro" id="IPR006358">
    <property type="entry name" value="Tscrpt_elong_fac_GreB"/>
</dbReference>
<dbReference type="Gene3D" id="3.10.50.30">
    <property type="entry name" value="Transcription elongation factor, GreA/GreB, C-terminal domain"/>
    <property type="match status" value="1"/>
</dbReference>
<dbReference type="HAMAP" id="MF_00105">
    <property type="entry name" value="GreA_GreB"/>
    <property type="match status" value="1"/>
</dbReference>
<dbReference type="InterPro" id="IPR028624">
    <property type="entry name" value="Tscrpt_elong_fac_GreA/B"/>
</dbReference>